<sequence>MPLKNYAPSTTMPLKNYAPSTTMPLKNYAPSTTTPPQPIRPSPPRPINYHVSAAAPRNGSTYRLPAGRAGA</sequence>
<keyword evidence="3" id="KW-1185">Reference proteome</keyword>
<name>A0ABN8IZI3_9NEOP</name>
<evidence type="ECO:0000313" key="2">
    <source>
        <dbReference type="EMBL" id="CAH2069058.1"/>
    </source>
</evidence>
<evidence type="ECO:0000313" key="3">
    <source>
        <dbReference type="Proteomes" id="UP000837857"/>
    </source>
</evidence>
<accession>A0ABN8IZI3</accession>
<proteinExistence type="predicted"/>
<feature type="compositionally biased region" description="Polar residues" evidence="1">
    <location>
        <begin position="7"/>
        <end position="24"/>
    </location>
</feature>
<reference evidence="2" key="1">
    <citation type="submission" date="2022-03" db="EMBL/GenBank/DDBJ databases">
        <authorList>
            <person name="Martin H S."/>
        </authorList>
    </citation>
    <scope>NUCLEOTIDE SEQUENCE</scope>
</reference>
<feature type="region of interest" description="Disordered" evidence="1">
    <location>
        <begin position="1"/>
        <end position="71"/>
    </location>
</feature>
<gene>
    <name evidence="2" type="ORF">IPOD504_LOCUS14717</name>
</gene>
<evidence type="ECO:0000256" key="1">
    <source>
        <dbReference type="SAM" id="MobiDB-lite"/>
    </source>
</evidence>
<dbReference type="Proteomes" id="UP000837857">
    <property type="component" value="Chromosome 5"/>
</dbReference>
<feature type="compositionally biased region" description="Pro residues" evidence="1">
    <location>
        <begin position="33"/>
        <end position="46"/>
    </location>
</feature>
<protein>
    <submittedName>
        <fullName evidence="2">Uncharacterized protein</fullName>
    </submittedName>
</protein>
<organism evidence="2 3">
    <name type="scientific">Iphiclides podalirius</name>
    <name type="common">scarce swallowtail</name>
    <dbReference type="NCBI Taxonomy" id="110791"/>
    <lineage>
        <taxon>Eukaryota</taxon>
        <taxon>Metazoa</taxon>
        <taxon>Ecdysozoa</taxon>
        <taxon>Arthropoda</taxon>
        <taxon>Hexapoda</taxon>
        <taxon>Insecta</taxon>
        <taxon>Pterygota</taxon>
        <taxon>Neoptera</taxon>
        <taxon>Endopterygota</taxon>
        <taxon>Lepidoptera</taxon>
        <taxon>Glossata</taxon>
        <taxon>Ditrysia</taxon>
        <taxon>Papilionoidea</taxon>
        <taxon>Papilionidae</taxon>
        <taxon>Papilioninae</taxon>
        <taxon>Iphiclides</taxon>
    </lineage>
</organism>
<dbReference type="EMBL" id="OW152817">
    <property type="protein sequence ID" value="CAH2069058.1"/>
    <property type="molecule type" value="Genomic_DNA"/>
</dbReference>
<feature type="non-terminal residue" evidence="2">
    <location>
        <position position="71"/>
    </location>
</feature>